<accession>A0A094K0H7</accession>
<evidence type="ECO:0000313" key="3">
    <source>
        <dbReference type="Proteomes" id="UP000029264"/>
    </source>
</evidence>
<feature type="domain" description="Flagellar motor switch protein FliN-like C-terminal" evidence="1">
    <location>
        <begin position="226"/>
        <end position="287"/>
    </location>
</feature>
<dbReference type="Proteomes" id="UP000029264">
    <property type="component" value="Unassembled WGS sequence"/>
</dbReference>
<comment type="caution">
    <text evidence="2">The sequence shown here is derived from an EMBL/GenBank/DDBJ whole genome shotgun (WGS) entry which is preliminary data.</text>
</comment>
<dbReference type="RefSeq" id="WP_037440985.1">
    <property type="nucleotide sequence ID" value="NZ_JPEO01000003.1"/>
</dbReference>
<evidence type="ECO:0000313" key="2">
    <source>
        <dbReference type="EMBL" id="KFZ38181.1"/>
    </source>
</evidence>
<proteinExistence type="predicted"/>
<dbReference type="Pfam" id="PF01052">
    <property type="entry name" value="FliMN_C"/>
    <property type="match status" value="1"/>
</dbReference>
<evidence type="ECO:0000259" key="1">
    <source>
        <dbReference type="Pfam" id="PF01052"/>
    </source>
</evidence>
<dbReference type="STRING" id="1515746.HR45_06690"/>
<dbReference type="InterPro" id="IPR001543">
    <property type="entry name" value="FliN-like_C"/>
</dbReference>
<organism evidence="2 3">
    <name type="scientific">Shewanella mangrovi</name>
    <dbReference type="NCBI Taxonomy" id="1515746"/>
    <lineage>
        <taxon>Bacteria</taxon>
        <taxon>Pseudomonadati</taxon>
        <taxon>Pseudomonadota</taxon>
        <taxon>Gammaproteobacteria</taxon>
        <taxon>Alteromonadales</taxon>
        <taxon>Shewanellaceae</taxon>
        <taxon>Shewanella</taxon>
    </lineage>
</organism>
<sequence length="288" mass="32729">MSKRKQYHRLLSGEHAASALPFPLTHEQRDQQKALHEADRLRSEIKEMLMVELQQLINGLSFEMDIVRCQGSAMDTWLNECSPLMMRMDLAEVERDAYMAMDHLAIHQLADLCLGGRMRATKNVDISELTVTETRIALRVFQRVVRGLEYLFQGSRSGGVAEVMKQVTLPASHSAIIYKVRMLLDGDVISWFIWLPVAMVIPPSFSSLPYGEPTPVMDEDDWLAYPIKGRAVLLEKQINVKQLQQLLAGQFMPLSLQDDAHFRIGKRAMFSGKVAQEDGKLVFQVTQK</sequence>
<dbReference type="AlphaFoldDB" id="A0A094K0H7"/>
<dbReference type="OrthoDB" id="6399762at2"/>
<keyword evidence="3" id="KW-1185">Reference proteome</keyword>
<protein>
    <recommendedName>
        <fullName evidence="1">Flagellar motor switch protein FliN-like C-terminal domain-containing protein</fullName>
    </recommendedName>
</protein>
<dbReference type="eggNOG" id="ENOG5033YTZ">
    <property type="taxonomic scope" value="Bacteria"/>
</dbReference>
<dbReference type="EMBL" id="JPEO01000003">
    <property type="protein sequence ID" value="KFZ38181.1"/>
    <property type="molecule type" value="Genomic_DNA"/>
</dbReference>
<name>A0A094K0H7_9GAMM</name>
<gene>
    <name evidence="2" type="ORF">HR45_06690</name>
</gene>
<reference evidence="2 3" key="1">
    <citation type="submission" date="2014-06" db="EMBL/GenBank/DDBJ databases">
        <title>Shewanella sp. YQH10.</title>
        <authorList>
            <person name="Liu Y."/>
            <person name="Zeng R."/>
        </authorList>
    </citation>
    <scope>NUCLEOTIDE SEQUENCE [LARGE SCALE GENOMIC DNA]</scope>
    <source>
        <strain evidence="2 3">YQH10</strain>
    </source>
</reference>